<evidence type="ECO:0000256" key="5">
    <source>
        <dbReference type="ARBA" id="ARBA00022884"/>
    </source>
</evidence>
<accession>A0A4C2E7T8</accession>
<feature type="domain" description="Sm" evidence="10">
    <location>
        <begin position="25"/>
        <end position="106"/>
    </location>
</feature>
<proteinExistence type="inferred from homology"/>
<keyword evidence="6" id="KW-0508">mRNA splicing</keyword>
<dbReference type="AlphaFoldDB" id="A0A4C2E7T8"/>
<dbReference type="InterPro" id="IPR047575">
    <property type="entry name" value="Sm"/>
</dbReference>
<evidence type="ECO:0000259" key="10">
    <source>
        <dbReference type="PROSITE" id="PS52002"/>
    </source>
</evidence>
<keyword evidence="12" id="KW-1185">Reference proteome</keyword>
<evidence type="ECO:0000256" key="9">
    <source>
        <dbReference type="SAM" id="MobiDB-lite"/>
    </source>
</evidence>
<dbReference type="Pfam" id="PF01423">
    <property type="entry name" value="LSM"/>
    <property type="match status" value="1"/>
</dbReference>
<organism evidence="11 12">
    <name type="scientific">Zygosaccharomyces mellis</name>
    <dbReference type="NCBI Taxonomy" id="42258"/>
    <lineage>
        <taxon>Eukaryota</taxon>
        <taxon>Fungi</taxon>
        <taxon>Dikarya</taxon>
        <taxon>Ascomycota</taxon>
        <taxon>Saccharomycotina</taxon>
        <taxon>Saccharomycetes</taxon>
        <taxon>Saccharomycetales</taxon>
        <taxon>Saccharomycetaceae</taxon>
        <taxon>Zygosaccharomyces</taxon>
    </lineage>
</organism>
<evidence type="ECO:0000256" key="6">
    <source>
        <dbReference type="ARBA" id="ARBA00023187"/>
    </source>
</evidence>
<keyword evidence="3" id="KW-0507">mRNA processing</keyword>
<comment type="caution">
    <text evidence="11">The sequence shown here is derived from an EMBL/GenBank/DDBJ whole genome shotgun (WGS) entry which is preliminary data.</text>
</comment>
<dbReference type="InterPro" id="IPR001163">
    <property type="entry name" value="Sm_dom_euk/arc"/>
</dbReference>
<reference evidence="11 12" key="1">
    <citation type="submission" date="2019-01" db="EMBL/GenBank/DDBJ databases">
        <title>Draft Genome Sequencing of Zygosaccharomyces mellis Ca-7.</title>
        <authorList>
            <person name="Shiwa Y."/>
            <person name="Kanesaki Y."/>
            <person name="Ishige T."/>
            <person name="Mura K."/>
            <person name="Hori T."/>
            <person name="Tamura T."/>
        </authorList>
    </citation>
    <scope>NUCLEOTIDE SEQUENCE [LARGE SCALE GENOMIC DNA]</scope>
    <source>
        <strain evidence="11 12">Ca-7</strain>
    </source>
</reference>
<evidence type="ECO:0000256" key="4">
    <source>
        <dbReference type="ARBA" id="ARBA00022728"/>
    </source>
</evidence>
<dbReference type="OrthoDB" id="274944at2759"/>
<keyword evidence="8" id="KW-0687">Ribonucleoprotein</keyword>
<dbReference type="GO" id="GO:0097526">
    <property type="term" value="C:spliceosomal tri-snRNP complex"/>
    <property type="evidence" value="ECO:0007669"/>
    <property type="project" value="TreeGrafter"/>
</dbReference>
<comment type="similarity">
    <text evidence="2">Belongs to the snRNP Sm proteins family.</text>
</comment>
<evidence type="ECO:0000313" key="12">
    <source>
        <dbReference type="Proteomes" id="UP000301737"/>
    </source>
</evidence>
<dbReference type="FunFam" id="2.30.30.100:FF:000098">
    <property type="entry name" value="U6 snRNA-associated Sm-like protein LSm7"/>
    <property type="match status" value="1"/>
</dbReference>
<dbReference type="PIRSF" id="PIRSF037188">
    <property type="entry name" value="U6_snRNA_Lsm7"/>
    <property type="match status" value="1"/>
</dbReference>
<dbReference type="GO" id="GO:0000956">
    <property type="term" value="P:nuclear-transcribed mRNA catabolic process"/>
    <property type="evidence" value="ECO:0007669"/>
    <property type="project" value="InterPro"/>
</dbReference>
<comment type="subcellular location">
    <subcellularLocation>
        <location evidence="1">Nucleus</location>
    </subcellularLocation>
</comment>
<dbReference type="InterPro" id="IPR017132">
    <property type="entry name" value="Lsm7"/>
</dbReference>
<evidence type="ECO:0000256" key="3">
    <source>
        <dbReference type="ARBA" id="ARBA00022664"/>
    </source>
</evidence>
<dbReference type="InterPro" id="IPR044641">
    <property type="entry name" value="Lsm7/SmG-like"/>
</dbReference>
<dbReference type="CDD" id="cd01729">
    <property type="entry name" value="LSm7"/>
    <property type="match status" value="1"/>
</dbReference>
<dbReference type="PANTHER" id="PTHR10553:SF5">
    <property type="entry name" value="U6 SNRNA-ASSOCIATED SM-LIKE PROTEIN LSM7"/>
    <property type="match status" value="1"/>
</dbReference>
<evidence type="ECO:0000256" key="7">
    <source>
        <dbReference type="ARBA" id="ARBA00023242"/>
    </source>
</evidence>
<dbReference type="GO" id="GO:0071004">
    <property type="term" value="C:U2-type prespliceosome"/>
    <property type="evidence" value="ECO:0007669"/>
    <property type="project" value="TreeGrafter"/>
</dbReference>
<name>A0A4C2E7T8_9SACH</name>
<protein>
    <submittedName>
        <fullName evidence="11">Sm-like protein lsm7</fullName>
    </submittedName>
</protein>
<evidence type="ECO:0000313" key="11">
    <source>
        <dbReference type="EMBL" id="GCF00291.1"/>
    </source>
</evidence>
<feature type="region of interest" description="Disordered" evidence="9">
    <location>
        <begin position="1"/>
        <end position="21"/>
    </location>
</feature>
<dbReference type="GO" id="GO:0071013">
    <property type="term" value="C:catalytic step 2 spliceosome"/>
    <property type="evidence" value="ECO:0007669"/>
    <property type="project" value="TreeGrafter"/>
</dbReference>
<dbReference type="GO" id="GO:0000398">
    <property type="term" value="P:mRNA splicing, via spliceosome"/>
    <property type="evidence" value="ECO:0007669"/>
    <property type="project" value="InterPro"/>
</dbReference>
<keyword evidence="4" id="KW-0747">Spliceosome</keyword>
<gene>
    <name evidence="11" type="primary">LSM7</name>
    <name evidence="11" type="ORF">ZYGM_001000</name>
</gene>
<evidence type="ECO:0000256" key="1">
    <source>
        <dbReference type="ARBA" id="ARBA00004123"/>
    </source>
</evidence>
<evidence type="ECO:0000256" key="2">
    <source>
        <dbReference type="ARBA" id="ARBA00006850"/>
    </source>
</evidence>
<evidence type="ECO:0000256" key="8">
    <source>
        <dbReference type="ARBA" id="ARBA00023274"/>
    </source>
</evidence>
<dbReference type="PROSITE" id="PS52002">
    <property type="entry name" value="SM"/>
    <property type="match status" value="1"/>
</dbReference>
<dbReference type="SUPFAM" id="SSF50182">
    <property type="entry name" value="Sm-like ribonucleoproteins"/>
    <property type="match status" value="1"/>
</dbReference>
<dbReference type="Proteomes" id="UP000301737">
    <property type="component" value="Unassembled WGS sequence"/>
</dbReference>
<dbReference type="SMART" id="SM00651">
    <property type="entry name" value="Sm"/>
    <property type="match status" value="1"/>
</dbReference>
<keyword evidence="7" id="KW-0539">Nucleus</keyword>
<keyword evidence="5" id="KW-0694">RNA-binding</keyword>
<dbReference type="GO" id="GO:1990726">
    <property type="term" value="C:Lsm1-7-Pat1 complex"/>
    <property type="evidence" value="ECO:0007669"/>
    <property type="project" value="TreeGrafter"/>
</dbReference>
<dbReference type="EMBL" id="BIMX01000017">
    <property type="protein sequence ID" value="GCF00291.1"/>
    <property type="molecule type" value="Genomic_DNA"/>
</dbReference>
<dbReference type="PANTHER" id="PTHR10553">
    <property type="entry name" value="SMALL NUCLEAR RIBONUCLEOPROTEIN"/>
    <property type="match status" value="1"/>
</dbReference>
<dbReference type="GO" id="GO:0005688">
    <property type="term" value="C:U6 snRNP"/>
    <property type="evidence" value="ECO:0007669"/>
    <property type="project" value="TreeGrafter"/>
</dbReference>
<dbReference type="GO" id="GO:0003723">
    <property type="term" value="F:RNA binding"/>
    <property type="evidence" value="ECO:0007669"/>
    <property type="project" value="UniProtKB-KW"/>
</dbReference>
<dbReference type="Gene3D" id="2.30.30.100">
    <property type="match status" value="1"/>
</dbReference>
<sequence>MSETAEPRQDPPPQQRKKFEGPKREAILDLAKYKDTRVRVKLMGGRLVAGVLKGYDQLMNLVLDETVEYMRDPEDNSFILKDKTRELGLIVIRGTVLLSLSPLEGSETISIQDTD</sequence>
<dbReference type="InterPro" id="IPR010920">
    <property type="entry name" value="LSM_dom_sf"/>
</dbReference>